<comment type="caution">
    <text evidence="10">The sequence shown here is derived from an EMBL/GenBank/DDBJ whole genome shotgun (WGS) entry which is preliminary data.</text>
</comment>
<sequence>MLGDIINGIAFGGLLFILASGFSLALGVIRVINIAHGAFYILAVYLGITIAERAGGFAAAIIVDSLVVMALAAVLHRVLLKRFHLAPLPQVLSMYGVTLIIVQAVRLIWGGYPEVMPTPPGLDGTLHILGTIVPVYRAFLIVVAAVLAIALWLLIDRTRIGALVRASVDDEEIARSIGINIERLSMMLFGFAGLLVGLGGALGAPLLGGYQGAEFEILTLTLVVVVLGGVGSIAGAFVGSLFVGVLWHLGTAAFAQYSYFVLFAPMILVLSLRPTGLLGKKLTFGE</sequence>
<keyword evidence="2" id="KW-0813">Transport</keyword>
<dbReference type="PANTHER" id="PTHR11795">
    <property type="entry name" value="BRANCHED-CHAIN AMINO ACID TRANSPORT SYSTEM PERMEASE PROTEIN LIVH"/>
    <property type="match status" value="1"/>
</dbReference>
<keyword evidence="6 9" id="KW-1133">Transmembrane helix</keyword>
<organism evidence="10 11">
    <name type="scientific">Candidatus Segetimicrobium genomatis</name>
    <dbReference type="NCBI Taxonomy" id="2569760"/>
    <lineage>
        <taxon>Bacteria</taxon>
        <taxon>Bacillati</taxon>
        <taxon>Candidatus Sysuimicrobiota</taxon>
        <taxon>Candidatus Sysuimicrobiia</taxon>
        <taxon>Candidatus Sysuimicrobiales</taxon>
        <taxon>Candidatus Segetimicrobiaceae</taxon>
        <taxon>Candidatus Segetimicrobium</taxon>
    </lineage>
</organism>
<reference evidence="10 11" key="1">
    <citation type="journal article" date="2019" name="Nat. Microbiol.">
        <title>Mediterranean grassland soil C-N compound turnover is dependent on rainfall and depth, and is mediated by genomically divergent microorganisms.</title>
        <authorList>
            <person name="Diamond S."/>
            <person name="Andeer P.F."/>
            <person name="Li Z."/>
            <person name="Crits-Christoph A."/>
            <person name="Burstein D."/>
            <person name="Anantharaman K."/>
            <person name="Lane K.R."/>
            <person name="Thomas B.C."/>
            <person name="Pan C."/>
            <person name="Northen T.R."/>
            <person name="Banfield J.F."/>
        </authorList>
    </citation>
    <scope>NUCLEOTIDE SEQUENCE [LARGE SCALE GENOMIC DNA]</scope>
    <source>
        <strain evidence="10">NP_3</strain>
    </source>
</reference>
<dbReference type="Pfam" id="PF02653">
    <property type="entry name" value="BPD_transp_2"/>
    <property type="match status" value="1"/>
</dbReference>
<feature type="transmembrane region" description="Helical" evidence="9">
    <location>
        <begin position="254"/>
        <end position="272"/>
    </location>
</feature>
<name>A0A537JUV6_9BACT</name>
<accession>A0A537JUV6</accession>
<keyword evidence="4 9" id="KW-0812">Transmembrane</keyword>
<dbReference type="EMBL" id="VBAK01000168">
    <property type="protein sequence ID" value="TMI87062.1"/>
    <property type="molecule type" value="Genomic_DNA"/>
</dbReference>
<feature type="transmembrane region" description="Helical" evidence="9">
    <location>
        <begin position="220"/>
        <end position="247"/>
    </location>
</feature>
<dbReference type="GO" id="GO:0022857">
    <property type="term" value="F:transmembrane transporter activity"/>
    <property type="evidence" value="ECO:0007669"/>
    <property type="project" value="InterPro"/>
</dbReference>
<evidence type="ECO:0000256" key="1">
    <source>
        <dbReference type="ARBA" id="ARBA00004651"/>
    </source>
</evidence>
<comment type="subcellular location">
    <subcellularLocation>
        <location evidence="1">Cell membrane</location>
        <topology evidence="1">Multi-pass membrane protein</topology>
    </subcellularLocation>
</comment>
<evidence type="ECO:0000256" key="2">
    <source>
        <dbReference type="ARBA" id="ARBA00022448"/>
    </source>
</evidence>
<keyword evidence="5" id="KW-0029">Amino-acid transport</keyword>
<evidence type="ECO:0000256" key="7">
    <source>
        <dbReference type="ARBA" id="ARBA00023136"/>
    </source>
</evidence>
<evidence type="ECO:0000313" key="10">
    <source>
        <dbReference type="EMBL" id="TMI87062.1"/>
    </source>
</evidence>
<feature type="transmembrane region" description="Helical" evidence="9">
    <location>
        <begin position="34"/>
        <end position="51"/>
    </location>
</feature>
<feature type="transmembrane region" description="Helical" evidence="9">
    <location>
        <begin position="132"/>
        <end position="155"/>
    </location>
</feature>
<dbReference type="PANTHER" id="PTHR11795:SF442">
    <property type="entry name" value="ABC TRANSPORTER ATP-BINDING PROTEIN"/>
    <property type="match status" value="1"/>
</dbReference>
<proteinExistence type="inferred from homology"/>
<comment type="similarity">
    <text evidence="8">Belongs to the binding-protein-dependent transport system permease family. LivHM subfamily.</text>
</comment>
<evidence type="ECO:0000256" key="3">
    <source>
        <dbReference type="ARBA" id="ARBA00022475"/>
    </source>
</evidence>
<evidence type="ECO:0000256" key="8">
    <source>
        <dbReference type="ARBA" id="ARBA00037998"/>
    </source>
</evidence>
<feature type="transmembrane region" description="Helical" evidence="9">
    <location>
        <begin position="92"/>
        <end position="112"/>
    </location>
</feature>
<evidence type="ECO:0000256" key="4">
    <source>
        <dbReference type="ARBA" id="ARBA00022692"/>
    </source>
</evidence>
<evidence type="ECO:0000256" key="6">
    <source>
        <dbReference type="ARBA" id="ARBA00022989"/>
    </source>
</evidence>
<dbReference type="InterPro" id="IPR052157">
    <property type="entry name" value="BCAA_transport_permease"/>
</dbReference>
<dbReference type="CDD" id="cd06582">
    <property type="entry name" value="TM_PBP1_LivH_like"/>
    <property type="match status" value="1"/>
</dbReference>
<dbReference type="AlphaFoldDB" id="A0A537JUV6"/>
<protein>
    <submittedName>
        <fullName evidence="10">Branched-chain amino acid ABC transporter permease</fullName>
    </submittedName>
</protein>
<dbReference type="GO" id="GO:0006865">
    <property type="term" value="P:amino acid transport"/>
    <property type="evidence" value="ECO:0007669"/>
    <property type="project" value="UniProtKB-KW"/>
</dbReference>
<feature type="transmembrane region" description="Helical" evidence="9">
    <location>
        <begin position="6"/>
        <end position="27"/>
    </location>
</feature>
<dbReference type="Proteomes" id="UP000318509">
    <property type="component" value="Unassembled WGS sequence"/>
</dbReference>
<gene>
    <name evidence="10" type="ORF">E6H00_16905</name>
</gene>
<keyword evidence="3" id="KW-1003">Cell membrane</keyword>
<dbReference type="InterPro" id="IPR001851">
    <property type="entry name" value="ABC_transp_permease"/>
</dbReference>
<feature type="transmembrane region" description="Helical" evidence="9">
    <location>
        <begin position="57"/>
        <end position="80"/>
    </location>
</feature>
<feature type="transmembrane region" description="Helical" evidence="9">
    <location>
        <begin position="184"/>
        <end position="208"/>
    </location>
</feature>
<evidence type="ECO:0000313" key="11">
    <source>
        <dbReference type="Proteomes" id="UP000318509"/>
    </source>
</evidence>
<evidence type="ECO:0000256" key="5">
    <source>
        <dbReference type="ARBA" id="ARBA00022970"/>
    </source>
</evidence>
<dbReference type="GO" id="GO:0005886">
    <property type="term" value="C:plasma membrane"/>
    <property type="evidence" value="ECO:0007669"/>
    <property type="project" value="UniProtKB-SubCell"/>
</dbReference>
<evidence type="ECO:0000256" key="9">
    <source>
        <dbReference type="SAM" id="Phobius"/>
    </source>
</evidence>
<keyword evidence="7 9" id="KW-0472">Membrane</keyword>